<reference evidence="2" key="1">
    <citation type="submission" date="2016-11" db="EMBL/GenBank/DDBJ databases">
        <authorList>
            <person name="Schniete J.K."/>
            <person name="Salih T."/>
            <person name="Algora Gallardo L."/>
            <person name="Martinez Fernandez S."/>
            <person name="Herron P.R."/>
        </authorList>
    </citation>
    <scope>NUCLEOTIDE SEQUENCE [LARGE SCALE GENOMIC DNA]</scope>
    <source>
        <strain evidence="2">DSM 41896</strain>
    </source>
</reference>
<evidence type="ECO:0000313" key="1">
    <source>
        <dbReference type="EMBL" id="OQD51695.1"/>
    </source>
</evidence>
<organism evidence="1 2">
    <name type="scientific">Streptomyces phaeoluteigriseus</name>
    <dbReference type="NCBI Taxonomy" id="114686"/>
    <lineage>
        <taxon>Bacteria</taxon>
        <taxon>Bacillati</taxon>
        <taxon>Actinomycetota</taxon>
        <taxon>Actinomycetes</taxon>
        <taxon>Kitasatosporales</taxon>
        <taxon>Streptomycetaceae</taxon>
        <taxon>Streptomyces</taxon>
        <taxon>Streptomyces aurantiacus group</taxon>
    </lineage>
</organism>
<evidence type="ECO:0000313" key="2">
    <source>
        <dbReference type="Proteomes" id="UP000184286"/>
    </source>
</evidence>
<name>A0A1V6MH42_9ACTN</name>
<dbReference type="Proteomes" id="UP000184286">
    <property type="component" value="Unassembled WGS sequence"/>
</dbReference>
<comment type="caution">
    <text evidence="1">The sequence shown here is derived from an EMBL/GenBank/DDBJ whole genome shotgun (WGS) entry which is preliminary data.</text>
</comment>
<dbReference type="AlphaFoldDB" id="A0A1V6MH42"/>
<sequence>MSSHTSPDATGDRVARLLSQYAARRERTVDDHMFRGAEQAPAPGAFRLQLFDAAAVRPVVLAIQTVDDGPSLINRAEAYASAVWRCHRPDDAEPPLWIQRQLDEPGDDESPFQLVTFTVVGHHRLAEPRWHRLTAAQVEHLLGQPADGSRGDGYQPPPAEPEEIPVYEITPVAALPQPRPFREPHCMPGPNSWRRLLFWRTHPARPASCCWYHQQDWTRLSETAITLIEDAHRDGATGCDIAPYALDKARAAGPAADNHALHTLLAPSLAICATSAFTNGQHRVQAMRDQGVIRTITVRWHTPGAPTETDLG</sequence>
<proteinExistence type="predicted"/>
<accession>A0A1V6MH42</accession>
<dbReference type="EMBL" id="MPOH02000065">
    <property type="protein sequence ID" value="OQD51695.1"/>
    <property type="molecule type" value="Genomic_DNA"/>
</dbReference>
<dbReference type="OrthoDB" id="4056069at2"/>
<dbReference type="RefSeq" id="WP_094104093.1">
    <property type="nucleotide sequence ID" value="NZ_MPOH02000065.1"/>
</dbReference>
<gene>
    <name evidence="1" type="ORF">BM536_038595</name>
</gene>
<reference evidence="1 2" key="2">
    <citation type="submission" date="2017-02" db="EMBL/GenBank/DDBJ databases">
        <title>Draft genome sequence of Streptomyces phaeoluteigriseus type strain DSM41896.</title>
        <authorList>
            <person name="Salih T.S."/>
            <person name="Algora Gallardo L."/>
            <person name="Melo Santos T."/>
            <person name="Filgueira Martinez S."/>
            <person name="Herron P.R."/>
        </authorList>
    </citation>
    <scope>NUCLEOTIDE SEQUENCE [LARGE SCALE GENOMIC DNA]</scope>
    <source>
        <strain evidence="1 2">DSM 41896</strain>
    </source>
</reference>
<protein>
    <submittedName>
        <fullName evidence="1">Uncharacterized protein</fullName>
    </submittedName>
</protein>